<dbReference type="GO" id="GO:0055085">
    <property type="term" value="P:transmembrane transport"/>
    <property type="evidence" value="ECO:0007669"/>
    <property type="project" value="UniProtKB-ARBA"/>
</dbReference>
<dbReference type="InterPro" id="IPR003439">
    <property type="entry name" value="ABC_transporter-like_ATP-bd"/>
</dbReference>
<dbReference type="FunFam" id="3.40.50.300:FF:000016">
    <property type="entry name" value="Oligopeptide ABC transporter ATP-binding component"/>
    <property type="match status" value="2"/>
</dbReference>
<proteinExistence type="inferred from homology"/>
<dbReference type="PANTHER" id="PTHR43776:SF7">
    <property type="entry name" value="D,D-DIPEPTIDE TRANSPORT ATP-BINDING PROTEIN DDPF-RELATED"/>
    <property type="match status" value="1"/>
</dbReference>
<dbReference type="KEGG" id="txa:HQN79_05875"/>
<dbReference type="InterPro" id="IPR013563">
    <property type="entry name" value="Oligopep_ABC_C"/>
</dbReference>
<dbReference type="Gene3D" id="3.40.50.300">
    <property type="entry name" value="P-loop containing nucleotide triphosphate hydrolases"/>
    <property type="match status" value="2"/>
</dbReference>
<sequence>MPKSYEFPVLSVLNLSVEAQGKKLVDKVTFDIHKGEIFALVGESGSGKSLTSLAIMRLLPQALQITEGSIELEDQNLFDLSEAQMQSMRGKKVAMIFQEPMTSLNPVMTVGAQVAEVLRVHLHLRSKAARSRVIELFEEVGIPEPEQRYNWYPHQLSGGQKQRVMIAMALACEPDLLIADEPTTALDVTIQAQVLQLLKKIREERKLSILFITHDMGVVHEMADTIAVMKQGTLVELAHKERFFKSPRHSYTQKLLADAIPKRHERVQTVSEPLLKLEQLKVHFPIKKGIFQRTVGYVKAVDGVDLEIPKGQTLALVGESGSGKSTIGQAILNLTRATDGDVIYFQKESVAGQNDAMVPVFLNSLSESAMRPMRKKVQVIFQDPFSALNPRMTISEIIREGMNSLKVGPKARDEQDQRIEQLLMQVGLLPEHMDRYPHEFSGGQRQRIGIARALAVEPELIICDEPTSALDVSVRAQVLQLLHDLQQEYGISYLFITHDLSIVPTIAHRVAVMQQGRIVEQGEIDQVMRQPQHEYTQALLASAPELVRKALDAA</sequence>
<dbReference type="Pfam" id="PF00005">
    <property type="entry name" value="ABC_tran"/>
    <property type="match status" value="2"/>
</dbReference>
<dbReference type="CDD" id="cd03257">
    <property type="entry name" value="ABC_NikE_OppD_transporters"/>
    <property type="match status" value="2"/>
</dbReference>
<dbReference type="InterPro" id="IPR050319">
    <property type="entry name" value="ABC_transp_ATP-bind"/>
</dbReference>
<dbReference type="SMART" id="SM00382">
    <property type="entry name" value="AAA"/>
    <property type="match status" value="2"/>
</dbReference>
<dbReference type="InterPro" id="IPR017871">
    <property type="entry name" value="ABC_transporter-like_CS"/>
</dbReference>
<accession>A0A7D4SYK4</accession>
<name>A0A7D4SYK4_9GAMM</name>
<evidence type="ECO:0000256" key="1">
    <source>
        <dbReference type="ARBA" id="ARBA00005417"/>
    </source>
</evidence>
<keyword evidence="2" id="KW-0813">Transport</keyword>
<gene>
    <name evidence="6" type="ORF">HQN79_05875</name>
</gene>
<dbReference type="InterPro" id="IPR027417">
    <property type="entry name" value="P-loop_NTPase"/>
</dbReference>
<dbReference type="NCBIfam" id="NF008453">
    <property type="entry name" value="PRK11308.1"/>
    <property type="match status" value="2"/>
</dbReference>
<dbReference type="PANTHER" id="PTHR43776">
    <property type="entry name" value="TRANSPORT ATP-BINDING PROTEIN"/>
    <property type="match status" value="1"/>
</dbReference>
<keyword evidence="7" id="KW-1185">Reference proteome</keyword>
<dbReference type="GO" id="GO:0016887">
    <property type="term" value="F:ATP hydrolysis activity"/>
    <property type="evidence" value="ECO:0007669"/>
    <property type="project" value="InterPro"/>
</dbReference>
<dbReference type="GO" id="GO:0015833">
    <property type="term" value="P:peptide transport"/>
    <property type="evidence" value="ECO:0007669"/>
    <property type="project" value="InterPro"/>
</dbReference>
<keyword evidence="4 6" id="KW-0067">ATP-binding</keyword>
<dbReference type="InterPro" id="IPR003593">
    <property type="entry name" value="AAA+_ATPase"/>
</dbReference>
<dbReference type="AlphaFoldDB" id="A0A7D4SYK4"/>
<evidence type="ECO:0000256" key="2">
    <source>
        <dbReference type="ARBA" id="ARBA00022448"/>
    </source>
</evidence>
<evidence type="ECO:0000313" key="7">
    <source>
        <dbReference type="Proteomes" id="UP000504724"/>
    </source>
</evidence>
<dbReference type="NCBIfam" id="NF007739">
    <property type="entry name" value="PRK10419.1"/>
    <property type="match status" value="2"/>
</dbReference>
<protein>
    <submittedName>
        <fullName evidence="6">ABC transporter ATP-binding protein</fullName>
    </submittedName>
</protein>
<comment type="similarity">
    <text evidence="1">Belongs to the ABC transporter superfamily.</text>
</comment>
<dbReference type="EMBL" id="CP054020">
    <property type="protein sequence ID" value="QKI89124.1"/>
    <property type="molecule type" value="Genomic_DNA"/>
</dbReference>
<dbReference type="Proteomes" id="UP000504724">
    <property type="component" value="Chromosome"/>
</dbReference>
<dbReference type="Pfam" id="PF08352">
    <property type="entry name" value="oligo_HPY"/>
    <property type="match status" value="2"/>
</dbReference>
<dbReference type="RefSeq" id="WP_173284971.1">
    <property type="nucleotide sequence ID" value="NZ_CP054020.1"/>
</dbReference>
<reference evidence="6 7" key="1">
    <citation type="submission" date="2020-05" db="EMBL/GenBank/DDBJ databases">
        <title>Thiomicrorhabdus sediminis sp.nov. and Thiomicrorhabdus xiamenensis sp.nov., novel sulfur-oxidizing bacteria isolated from coastal sediment.</title>
        <authorList>
            <person name="Liu X."/>
        </authorList>
    </citation>
    <scope>NUCLEOTIDE SEQUENCE [LARGE SCALE GENOMIC DNA]</scope>
    <source>
        <strain evidence="6 7">G2</strain>
    </source>
</reference>
<keyword evidence="3" id="KW-0547">Nucleotide-binding</keyword>
<feature type="domain" description="ABC transporter" evidence="5">
    <location>
        <begin position="10"/>
        <end position="256"/>
    </location>
</feature>
<evidence type="ECO:0000256" key="3">
    <source>
        <dbReference type="ARBA" id="ARBA00022741"/>
    </source>
</evidence>
<dbReference type="PROSITE" id="PS00211">
    <property type="entry name" value="ABC_TRANSPORTER_1"/>
    <property type="match status" value="2"/>
</dbReference>
<dbReference type="SUPFAM" id="SSF52540">
    <property type="entry name" value="P-loop containing nucleoside triphosphate hydrolases"/>
    <property type="match status" value="2"/>
</dbReference>
<feature type="domain" description="ABC transporter" evidence="5">
    <location>
        <begin position="275"/>
        <end position="540"/>
    </location>
</feature>
<dbReference type="GO" id="GO:0005524">
    <property type="term" value="F:ATP binding"/>
    <property type="evidence" value="ECO:0007669"/>
    <property type="project" value="UniProtKB-KW"/>
</dbReference>
<evidence type="ECO:0000259" key="5">
    <source>
        <dbReference type="PROSITE" id="PS50893"/>
    </source>
</evidence>
<dbReference type="PROSITE" id="PS50893">
    <property type="entry name" value="ABC_TRANSPORTER_2"/>
    <property type="match status" value="2"/>
</dbReference>
<evidence type="ECO:0000256" key="4">
    <source>
        <dbReference type="ARBA" id="ARBA00022840"/>
    </source>
</evidence>
<evidence type="ECO:0000313" key="6">
    <source>
        <dbReference type="EMBL" id="QKI89124.1"/>
    </source>
</evidence>
<organism evidence="6 7">
    <name type="scientific">Thiomicrorhabdus xiamenensis</name>
    <dbReference type="NCBI Taxonomy" id="2739063"/>
    <lineage>
        <taxon>Bacteria</taxon>
        <taxon>Pseudomonadati</taxon>
        <taxon>Pseudomonadota</taxon>
        <taxon>Gammaproteobacteria</taxon>
        <taxon>Thiotrichales</taxon>
        <taxon>Piscirickettsiaceae</taxon>
        <taxon>Thiomicrorhabdus</taxon>
    </lineage>
</organism>